<dbReference type="EMBL" id="DSKI01000731">
    <property type="protein sequence ID" value="HEB44819.1"/>
    <property type="molecule type" value="Genomic_DNA"/>
</dbReference>
<proteinExistence type="predicted"/>
<sequence length="70" mass="7881">MADIIRISDRLNPSRRSTATGEHKAEILFFTGIRYERLDPNAIWPRVELPTLPALPAPQGPVFGPGRRPF</sequence>
<evidence type="ECO:0000313" key="1">
    <source>
        <dbReference type="EMBL" id="HEB44819.1"/>
    </source>
</evidence>
<protein>
    <submittedName>
        <fullName evidence="1">Uncharacterized protein</fullName>
    </submittedName>
</protein>
<reference evidence="1" key="1">
    <citation type="journal article" date="2020" name="mSystems">
        <title>Genome- and Community-Level Interaction Insights into Carbon Utilization and Element Cycling Functions of Hydrothermarchaeota in Hydrothermal Sediment.</title>
        <authorList>
            <person name="Zhou Z."/>
            <person name="Liu Y."/>
            <person name="Xu W."/>
            <person name="Pan J."/>
            <person name="Luo Z.H."/>
            <person name="Li M."/>
        </authorList>
    </citation>
    <scope>NUCLEOTIDE SEQUENCE [LARGE SCALE GENOMIC DNA]</scope>
    <source>
        <strain evidence="1">SpSt-243</strain>
    </source>
</reference>
<dbReference type="AlphaFoldDB" id="A0A7C1NXW6"/>
<name>A0A7C1NXW6_9HYPH</name>
<organism evidence="1">
    <name type="scientific">Agrobacterium albertimagni</name>
    <dbReference type="NCBI Taxonomy" id="147266"/>
    <lineage>
        <taxon>Bacteria</taxon>
        <taxon>Pseudomonadati</taxon>
        <taxon>Pseudomonadota</taxon>
        <taxon>Alphaproteobacteria</taxon>
        <taxon>Hyphomicrobiales</taxon>
        <taxon>Rhizobiaceae</taxon>
        <taxon>Rhizobium/Agrobacterium group</taxon>
        <taxon>Agrobacterium</taxon>
    </lineage>
</organism>
<comment type="caution">
    <text evidence="1">The sequence shown here is derived from an EMBL/GenBank/DDBJ whole genome shotgun (WGS) entry which is preliminary data.</text>
</comment>
<accession>A0A7C1NXW6</accession>
<gene>
    <name evidence="1" type="ORF">ENP70_14260</name>
</gene>